<evidence type="ECO:0008006" key="3">
    <source>
        <dbReference type="Google" id="ProtNLM"/>
    </source>
</evidence>
<comment type="caution">
    <text evidence="1">The sequence shown here is derived from an EMBL/GenBank/DDBJ whole genome shotgun (WGS) entry which is preliminary data.</text>
</comment>
<dbReference type="AlphaFoldDB" id="A0A017HPQ0"/>
<name>A0A017HPQ0_9RHOB</name>
<reference evidence="1 2" key="1">
    <citation type="submission" date="2013-02" db="EMBL/GenBank/DDBJ databases">
        <authorList>
            <person name="Fiebig A."/>
            <person name="Goeker M."/>
            <person name="Klenk H.-P.P."/>
        </authorList>
    </citation>
    <scope>NUCLEOTIDE SEQUENCE [LARGE SCALE GENOMIC DNA]</scope>
    <source>
        <strain evidence="1 2">DSM 19309</strain>
    </source>
</reference>
<protein>
    <recommendedName>
        <fullName evidence="3">PRC-barrel domain-containing protein</fullName>
    </recommendedName>
</protein>
<accession>A0A017HPQ0</accession>
<sequence>MDLPILAATALGLAVASVAGSMDRGAAPHKAEGPAALVGQHLYATEDPIPRWGEPVRAEDFAVEDMGRVARVVTGPDGRPQGLVVEVGGLWGYGAQEVRLGMERVHLLRAADGGDRLVVDLSVSGAEPSPDGEPQFDL</sequence>
<keyword evidence="2" id="KW-1185">Reference proteome</keyword>
<dbReference type="RefSeq" id="WP_037278566.1">
    <property type="nucleotide sequence ID" value="NZ_KK088556.1"/>
</dbReference>
<gene>
    <name evidence="1" type="ORF">Rumeso_01888</name>
</gene>
<dbReference type="EMBL" id="AOSK01000043">
    <property type="protein sequence ID" value="EYD76467.1"/>
    <property type="molecule type" value="Genomic_DNA"/>
</dbReference>
<evidence type="ECO:0000313" key="1">
    <source>
        <dbReference type="EMBL" id="EYD76467.1"/>
    </source>
</evidence>
<dbReference type="Gene3D" id="2.30.30.240">
    <property type="entry name" value="PRC-barrel domain"/>
    <property type="match status" value="1"/>
</dbReference>
<proteinExistence type="predicted"/>
<evidence type="ECO:0000313" key="2">
    <source>
        <dbReference type="Proteomes" id="UP000019666"/>
    </source>
</evidence>
<dbReference type="OrthoDB" id="7862095at2"/>
<organism evidence="1 2">
    <name type="scientific">Rubellimicrobium mesophilum DSM 19309</name>
    <dbReference type="NCBI Taxonomy" id="442562"/>
    <lineage>
        <taxon>Bacteria</taxon>
        <taxon>Pseudomonadati</taxon>
        <taxon>Pseudomonadota</taxon>
        <taxon>Alphaproteobacteria</taxon>
        <taxon>Rhodobacterales</taxon>
        <taxon>Roseobacteraceae</taxon>
        <taxon>Rubellimicrobium</taxon>
    </lineage>
</organism>
<dbReference type="Proteomes" id="UP000019666">
    <property type="component" value="Unassembled WGS sequence"/>
</dbReference>
<dbReference type="STRING" id="442562.Rumeso_01888"/>
<dbReference type="HOGENOM" id="CLU_1853731_0_0_5"/>